<dbReference type="RefSeq" id="WP_213681975.1">
    <property type="nucleotide sequence ID" value="NZ_CP074572.1"/>
</dbReference>
<name>A0ABX8DF31_9GAMM</name>
<dbReference type="Pfam" id="PF11225">
    <property type="entry name" value="DUF3024"/>
    <property type="match status" value="1"/>
</dbReference>
<dbReference type="InterPro" id="IPR021388">
    <property type="entry name" value="DUF3024"/>
</dbReference>
<accession>A0ABX8DF31</accession>
<reference evidence="1 2" key="1">
    <citation type="journal article" date="2012" name="Int. J. Syst. Evol. Microbiol.">
        <title>Shewanella dokdonensis sp. nov., isolated from seawater.</title>
        <authorList>
            <person name="Sung H.R."/>
            <person name="Yoon J.H."/>
            <person name="Ghim S.Y."/>
        </authorList>
    </citation>
    <scope>NUCLEOTIDE SEQUENCE [LARGE SCALE GENOMIC DNA]</scope>
    <source>
        <strain evidence="1 2">DSM 23626</strain>
    </source>
</reference>
<gene>
    <name evidence="1" type="ORF">KHX94_00525</name>
</gene>
<organism evidence="1 2">
    <name type="scientific">Shewanella dokdonensis</name>
    <dbReference type="NCBI Taxonomy" id="712036"/>
    <lineage>
        <taxon>Bacteria</taxon>
        <taxon>Pseudomonadati</taxon>
        <taxon>Pseudomonadota</taxon>
        <taxon>Gammaproteobacteria</taxon>
        <taxon>Alteromonadales</taxon>
        <taxon>Shewanellaceae</taxon>
        <taxon>Shewanella</taxon>
    </lineage>
</organism>
<dbReference type="Proteomes" id="UP000676428">
    <property type="component" value="Chromosome"/>
</dbReference>
<evidence type="ECO:0000313" key="2">
    <source>
        <dbReference type="Proteomes" id="UP000676428"/>
    </source>
</evidence>
<keyword evidence="2" id="KW-1185">Reference proteome</keyword>
<dbReference type="EMBL" id="CP074572">
    <property type="protein sequence ID" value="QVK23344.1"/>
    <property type="molecule type" value="Genomic_DNA"/>
</dbReference>
<proteinExistence type="predicted"/>
<evidence type="ECO:0000313" key="1">
    <source>
        <dbReference type="EMBL" id="QVK23344.1"/>
    </source>
</evidence>
<sequence>MALSEFEIKKIEKAGAAFLAKHRPPLNIRSKLDLGWRLENQSVYIFEIQPVWNNPEEYQSLDIAKSTFVRSQGVWKLYWMRRDLKWHSYKPESQVTTIEQAFNVVSQDQYGCFWLMT</sequence>
<protein>
    <submittedName>
        <fullName evidence="1">DUF3024 domain-containing protein</fullName>
    </submittedName>
</protein>